<dbReference type="InterPro" id="IPR029460">
    <property type="entry name" value="DNAPol_HHH"/>
</dbReference>
<accession>A0ABR9INK0</accession>
<evidence type="ECO:0000256" key="14">
    <source>
        <dbReference type="SAM" id="MobiDB-lite"/>
    </source>
</evidence>
<evidence type="ECO:0000256" key="9">
    <source>
        <dbReference type="ARBA" id="ARBA00022763"/>
    </source>
</evidence>
<keyword evidence="5 13" id="KW-0963">Cytoplasm</keyword>
<dbReference type="GO" id="GO:0003887">
    <property type="term" value="F:DNA-directed DNA polymerase activity"/>
    <property type="evidence" value="ECO:0007669"/>
    <property type="project" value="UniProtKB-EC"/>
</dbReference>
<keyword evidence="9 13" id="KW-0227">DNA damage</keyword>
<name>A0ABR9INK0_RHIVS</name>
<dbReference type="InterPro" id="IPR004013">
    <property type="entry name" value="PHP_dom"/>
</dbReference>
<comment type="subcellular location">
    <subcellularLocation>
        <location evidence="1 13">Cytoplasm</location>
    </subcellularLocation>
</comment>
<evidence type="ECO:0000256" key="3">
    <source>
        <dbReference type="ARBA" id="ARBA00012417"/>
    </source>
</evidence>
<comment type="similarity">
    <text evidence="2 13">Belongs to the DNA polymerase type-C family. DnaE2 subfamily.</text>
</comment>
<keyword evidence="21" id="KW-1185">Reference proteome</keyword>
<evidence type="ECO:0000256" key="8">
    <source>
        <dbReference type="ARBA" id="ARBA00022705"/>
    </source>
</evidence>
<keyword evidence="11 13" id="KW-0234">DNA repair</keyword>
<dbReference type="Pfam" id="PF14579">
    <property type="entry name" value="HHH_6"/>
    <property type="match status" value="1"/>
</dbReference>
<sequence>MKPESAFFEIGAKTNFSFLEGASKPEEMVVQAACLKLGGLGIADRNSVAGVVRAHAQAQQLEERYRNRDEILAEAKKKGKTEIILDPVRVQPGARLVFSDGTPDVLAYPRNRKGWGNLCRLLSTGNLKEEAVKGTCILTEAELMEWGDEMMLALVPDRAVVNGPGCQPALEEYLERFRKRFRKAFFMALSPAYDGCDRQAFAVLAMLAARNRVPLIATNQPLYHDTERRPLSDIVIAIREHVQISEAGFLLAANGERYLKDSREISRVFRDYPDAVENTQVFFDKLSFSLNELKHNYPPENDPGETPQETLERLTRAGAIKRYSPKNVPEKVAEQIDYELDLIKRKNYASYFLTVHKIIQHARYKLGVLCQGRGSAANSVICYCLEITEVDPTKTTLLFDRFISMDRDEPPDIDVDFEHERREEVIQSIYERYGVEHAGLTAAVTSYRTRSAGREVSKAFGLSEDVQSAISSLVWGWSEDNLAERDAKAAGLDIKNPVTRNVLKYASELLSFPRHLTQHVGGFVITRDRLDEVVPIMKTAMPDRYMIEWDKDDLDNVNILKVDVLALGMLTCLRRAFTLLELHYDVKKTLADLGNKEHGAEGEPVYDMMGRADTLGVFQIESRAQMSMLPRLKPRVFYDLVIEVAIVRPGPIQGNMVHPYLKRREQKAKNIPIEYPSPALKDVLERTLGVPLFQEQAMQIAITAAGFRPAEADRLRRSMATFKRTGTIDNFEKRFVDGMVEKEYDREFAQQCFNQIKGFGEYGFPESHAASFALLVYASSWMKAYYPDVFCAAMLNSQPMGFYAPAQLVRDAREHGVKILPADINQSDWECTLEAAAFDRSAVDFRHSDMRDIIKTRYAVRLGLLQIKGVSSDDMKQLVEKRGEGYNSVRDLWLRSGLQKSVVERLADADAFQSIGLSRRQALWAVRALDVKSATEELPLFEQVRHIDLQPEPQARLPDMLPGEQVIEDYRYLSLSLKAHPVSFLREELGKAGVTRNVDLLRVANGRQVIIAGLVLVRQQPGSAKGVIFMTLEDETGVANAIVWKKTFERYRAVVMGARLVKIYGKLQSQSGVIHTVVEHIEDMTPLLGILQRETKRFGVSERSDEVLRATQDHRQRKEADILARDNLLRKIGERRPSERARDGDIAETASVMPRGRNFH</sequence>
<feature type="domain" description="Bacterial DNA polymerase III alpha subunit NTPase" evidence="17">
    <location>
        <begin position="310"/>
        <end position="566"/>
    </location>
</feature>
<dbReference type="InterPro" id="IPR040982">
    <property type="entry name" value="DNA_pol3_finger"/>
</dbReference>
<dbReference type="NCBIfam" id="TIGR00594">
    <property type="entry name" value="polc"/>
    <property type="match status" value="1"/>
</dbReference>
<gene>
    <name evidence="13" type="primary">dnaE2</name>
    <name evidence="20" type="ORF">H4W29_001940</name>
</gene>
<dbReference type="InterPro" id="IPR011708">
    <property type="entry name" value="DNA_pol3_alpha_NTPase_dom"/>
</dbReference>
<evidence type="ECO:0000259" key="18">
    <source>
        <dbReference type="Pfam" id="PF14579"/>
    </source>
</evidence>
<evidence type="ECO:0000256" key="1">
    <source>
        <dbReference type="ARBA" id="ARBA00004496"/>
    </source>
</evidence>
<dbReference type="Proteomes" id="UP000620262">
    <property type="component" value="Unassembled WGS sequence"/>
</dbReference>
<evidence type="ECO:0000256" key="5">
    <source>
        <dbReference type="ARBA" id="ARBA00022490"/>
    </source>
</evidence>
<evidence type="ECO:0000259" key="15">
    <source>
        <dbReference type="Pfam" id="PF01336"/>
    </source>
</evidence>
<evidence type="ECO:0000256" key="6">
    <source>
        <dbReference type="ARBA" id="ARBA00022679"/>
    </source>
</evidence>
<protein>
    <recommendedName>
        <fullName evidence="4 13">Error-prone DNA polymerase</fullName>
        <ecNumber evidence="3 13">2.7.7.7</ecNumber>
    </recommendedName>
</protein>
<dbReference type="InterPro" id="IPR004365">
    <property type="entry name" value="NA-bd_OB_tRNA"/>
</dbReference>
<feature type="domain" description="DNA polymerase helix-hairpin-helix motif" evidence="18">
    <location>
        <begin position="816"/>
        <end position="922"/>
    </location>
</feature>
<dbReference type="NCBIfam" id="NF004225">
    <property type="entry name" value="PRK05672.1"/>
    <property type="match status" value="1"/>
</dbReference>
<feature type="compositionally biased region" description="Basic and acidic residues" evidence="14">
    <location>
        <begin position="1134"/>
        <end position="1145"/>
    </location>
</feature>
<dbReference type="CDD" id="cd04485">
    <property type="entry name" value="DnaE_OBF"/>
    <property type="match status" value="1"/>
</dbReference>
<feature type="region of interest" description="Disordered" evidence="14">
    <location>
        <begin position="1134"/>
        <end position="1160"/>
    </location>
</feature>
<feature type="domain" description="DNA polymerase III alpha subunit finger" evidence="19">
    <location>
        <begin position="569"/>
        <end position="742"/>
    </location>
</feature>
<dbReference type="HAMAP" id="MF_01902">
    <property type="entry name" value="DNApol_error_prone"/>
    <property type="match status" value="1"/>
</dbReference>
<dbReference type="PANTHER" id="PTHR32294">
    <property type="entry name" value="DNA POLYMERASE III SUBUNIT ALPHA"/>
    <property type="match status" value="1"/>
</dbReference>
<evidence type="ECO:0000256" key="4">
    <source>
        <dbReference type="ARBA" id="ARBA00017273"/>
    </source>
</evidence>
<evidence type="ECO:0000259" key="19">
    <source>
        <dbReference type="Pfam" id="PF17657"/>
    </source>
</evidence>
<evidence type="ECO:0000256" key="11">
    <source>
        <dbReference type="ARBA" id="ARBA00023204"/>
    </source>
</evidence>
<dbReference type="PANTHER" id="PTHR32294:SF4">
    <property type="entry name" value="ERROR-PRONE DNA POLYMERASE"/>
    <property type="match status" value="1"/>
</dbReference>
<feature type="domain" description="OB" evidence="15">
    <location>
        <begin position="1009"/>
        <end position="1083"/>
    </location>
</feature>
<organism evidence="20 21">
    <name type="scientific">Rhizobium viscosum</name>
    <name type="common">Arthrobacter viscosus</name>
    <dbReference type="NCBI Taxonomy" id="1673"/>
    <lineage>
        <taxon>Bacteria</taxon>
        <taxon>Pseudomonadati</taxon>
        <taxon>Pseudomonadota</taxon>
        <taxon>Alphaproteobacteria</taxon>
        <taxon>Hyphomicrobiales</taxon>
        <taxon>Rhizobiaceae</taxon>
        <taxon>Rhizobium/Agrobacterium group</taxon>
        <taxon>Rhizobium</taxon>
    </lineage>
</organism>
<evidence type="ECO:0000259" key="16">
    <source>
        <dbReference type="Pfam" id="PF02811"/>
    </source>
</evidence>
<dbReference type="Pfam" id="PF07733">
    <property type="entry name" value="DNA_pol3_alpha"/>
    <property type="match status" value="1"/>
</dbReference>
<dbReference type="Pfam" id="PF17657">
    <property type="entry name" value="DNA_pol3_finger"/>
    <property type="match status" value="1"/>
</dbReference>
<dbReference type="Gene3D" id="1.10.150.870">
    <property type="match status" value="1"/>
</dbReference>
<comment type="caution">
    <text evidence="20">The sequence shown here is derived from an EMBL/GenBank/DDBJ whole genome shotgun (WGS) entry which is preliminary data.</text>
</comment>
<evidence type="ECO:0000313" key="21">
    <source>
        <dbReference type="Proteomes" id="UP000620262"/>
    </source>
</evidence>
<evidence type="ECO:0000259" key="17">
    <source>
        <dbReference type="Pfam" id="PF07733"/>
    </source>
</evidence>
<dbReference type="InterPro" id="IPR004805">
    <property type="entry name" value="DnaE2/DnaE/PolC"/>
</dbReference>
<comment type="function">
    <text evidence="13">DNA polymerase involved in damage-induced mutagenesis and translesion synthesis (TLS). It is not the major replicative DNA polymerase.</text>
</comment>
<evidence type="ECO:0000256" key="12">
    <source>
        <dbReference type="ARBA" id="ARBA00049244"/>
    </source>
</evidence>
<keyword evidence="10 13" id="KW-0239">DNA-directed DNA polymerase</keyword>
<dbReference type="Pfam" id="PF01336">
    <property type="entry name" value="tRNA_anti-codon"/>
    <property type="match status" value="1"/>
</dbReference>
<dbReference type="EC" id="2.7.7.7" evidence="3 13"/>
<dbReference type="CDD" id="cd07434">
    <property type="entry name" value="PHP_PolIIIA_DnaE2"/>
    <property type="match status" value="1"/>
</dbReference>
<dbReference type="InterPro" id="IPR023073">
    <property type="entry name" value="DnaE2"/>
</dbReference>
<dbReference type="Gene3D" id="3.20.20.140">
    <property type="entry name" value="Metal-dependent hydrolases"/>
    <property type="match status" value="1"/>
</dbReference>
<dbReference type="Pfam" id="PF02811">
    <property type="entry name" value="PHP"/>
    <property type="match status" value="1"/>
</dbReference>
<keyword evidence="6 13" id="KW-0808">Transferase</keyword>
<reference evidence="20 21" key="1">
    <citation type="submission" date="2020-10" db="EMBL/GenBank/DDBJ databases">
        <title>Sequencing the genomes of 1000 actinobacteria strains.</title>
        <authorList>
            <person name="Klenk H.-P."/>
        </authorList>
    </citation>
    <scope>NUCLEOTIDE SEQUENCE [LARGE SCALE GENOMIC DNA]</scope>
    <source>
        <strain evidence="20 21">DSM 7307</strain>
    </source>
</reference>
<evidence type="ECO:0000256" key="10">
    <source>
        <dbReference type="ARBA" id="ARBA00022932"/>
    </source>
</evidence>
<dbReference type="EMBL" id="JADBEC010000001">
    <property type="protein sequence ID" value="MBE1504759.1"/>
    <property type="molecule type" value="Genomic_DNA"/>
</dbReference>
<comment type="catalytic activity">
    <reaction evidence="12 13">
        <text>DNA(n) + a 2'-deoxyribonucleoside 5'-triphosphate = DNA(n+1) + diphosphate</text>
        <dbReference type="Rhea" id="RHEA:22508"/>
        <dbReference type="Rhea" id="RHEA-COMP:17339"/>
        <dbReference type="Rhea" id="RHEA-COMP:17340"/>
        <dbReference type="ChEBI" id="CHEBI:33019"/>
        <dbReference type="ChEBI" id="CHEBI:61560"/>
        <dbReference type="ChEBI" id="CHEBI:173112"/>
        <dbReference type="EC" id="2.7.7.7"/>
    </reaction>
</comment>
<proteinExistence type="inferred from homology"/>
<evidence type="ECO:0000313" key="20">
    <source>
        <dbReference type="EMBL" id="MBE1504759.1"/>
    </source>
</evidence>
<evidence type="ECO:0000256" key="7">
    <source>
        <dbReference type="ARBA" id="ARBA00022695"/>
    </source>
</evidence>
<feature type="domain" description="PHP" evidence="16">
    <location>
        <begin position="13"/>
        <end position="158"/>
    </location>
</feature>
<keyword evidence="7 13" id="KW-0548">Nucleotidyltransferase</keyword>
<keyword evidence="8 13" id="KW-0235">DNA replication</keyword>
<evidence type="ECO:0000256" key="13">
    <source>
        <dbReference type="HAMAP-Rule" id="MF_01902"/>
    </source>
</evidence>
<dbReference type="RefSeq" id="WP_192728741.1">
    <property type="nucleotide sequence ID" value="NZ_BAAAVL010000016.1"/>
</dbReference>
<evidence type="ECO:0000256" key="2">
    <source>
        <dbReference type="ARBA" id="ARBA00007391"/>
    </source>
</evidence>